<reference evidence="10" key="1">
    <citation type="submission" date="2023-01" db="EMBL/GenBank/DDBJ databases">
        <title>Colletotrichum chrysophilum M932 genome sequence.</title>
        <authorList>
            <person name="Baroncelli R."/>
        </authorList>
    </citation>
    <scope>NUCLEOTIDE SEQUENCE</scope>
    <source>
        <strain evidence="10">M932</strain>
    </source>
</reference>
<feature type="domain" description="HTH CENPB-type" evidence="9">
    <location>
        <begin position="808"/>
        <end position="882"/>
    </location>
</feature>
<evidence type="ECO:0000256" key="4">
    <source>
        <dbReference type="PROSITE-ProRule" id="PRU00042"/>
    </source>
</evidence>
<feature type="compositionally biased region" description="Basic and acidic residues" evidence="6">
    <location>
        <begin position="244"/>
        <end position="253"/>
    </location>
</feature>
<dbReference type="CDD" id="cd14688">
    <property type="entry name" value="bZIP_YAP"/>
    <property type="match status" value="1"/>
</dbReference>
<dbReference type="InterPro" id="IPR009057">
    <property type="entry name" value="Homeodomain-like_sf"/>
</dbReference>
<evidence type="ECO:0000313" key="10">
    <source>
        <dbReference type="EMBL" id="KAK1844538.1"/>
    </source>
</evidence>
<sequence length="1601" mass="177100">MTTIHEDMDEFVNWEAAAAEVGDIFNMPSQDVSPTDPNLDLVLENVDDDDFGFFALQHFSAENAPGALPSDNNTLSPLDAQLTSDMHQSFNTNCTFDKEQCDQLEDWWVAPDFPCDNCTLGGYQCKKIREGRYKNYCTSCVALRNECSFATQPDLFQMDNLPKNPWPTMGDHPSAIPQEDGAMPVSIPGSSTPDLLKSLGTSSEEPAMPVPNKSATPAKIGARFSRESVRILKNWLSTHTRHPYPSDEEKEMLQRQTGLNKTQITNWLANARRRGKTQAPRSTSPHVRSSWTGPIDIPQRRGTPAPDGRTSRMNPLERWVDSPPENEPATVTAIARAVASSSGASSSGLNSPYSFNFTDDGSGRSQCNASSASSVGTSHSSGGSFASAYSHASRGSFGSFGSFNRGRRRRRRRAGGKPSDAKTSLATPLKTFQCTFCTETFRTKHDWQRHEKSLHLSLERWVCAPDGPVALNPQTNQLSCVFCGEANPDSAHVESHNHTACQERTLEERTFYRKDHLNQHLRLVHNVKFVDWSMKAWKVATPEIRSRCGFCGVVLPNWTSRVEHLAEHFKTGNTMADWKGDWGFEAPVLSMIENSIPPYLIDNERNTPYPYKASGAPAESPRSAYELIKIELAYFMQNHFDKTGRMPSDEEMQLEACRIIFASEVLSIREISYPFSWLRDLIMSTEEIMRQAKFGPMRSQIENRLSTLKINGKDNLFEVCPLENQLHEFVRAKRLLGLTAMDEELQEEACKIVGRIEEVSTTPSDFIANWLVKMIYTSTDWLANFRQRAHLPRTEDIVNANERSTDLTKVDSTIHNYSRLERSLADYMNSQRALGIEPDDADLQRQARIIIYEFDDGWNQTAADNLEWLAAFKQRHQFSPSASGSSWTTSPEAQLAVGGIQLSVSETSPSHISTGNAASSLICPQMADPAIGSYAGSNSNNSSYVKTGPFFLNDANCYRRLARELGRWVAATMSPNNPSSHVPTDAEIQHQARWILYDDDDPWNQTAADNAEWLQRFKRDAGITKDPGPGLPPGDSWSLSQGGTGFAPPYAFPKGNMAPFADKSANVPIRDARMFDTDSAILNKYLETFKTRYAKPATIFCARELEDGLVRFVETEFAITGTFPSDDALRAQARLILKQPTTAADDQVLLDKFKGWVSTKQSEQQQQQPQLSASSSTAALPSGMDLTISDAEMNNILKEINLDFSATDLASLEMSMGMDLGGVLHQGPIVVKKTMADTASSTATHNRPRTRQRVHKAPPSLQVPDIEEDASERKRVLNVLAQRRYRERKRQTRLAKQKQGSGSEAQLVETVADRPAVPRLQDVASPIVQAADDFLPLRGGAGDANAAAFGLDAAAAWDGDLSDVTDMPGNFMFGTMTPTMLDQGLGGDVAVTASFSSASTIDPASLMSRSASSMSSPPTSPDFPDSYLLPMSDLKVLKGLLRIATRLGSYSVMWDPAANSPFNQGAGTPAELLPETWRPTATQALVPHHPIMDFLPWPGVRDRIIDLFSLPDAARPPAARGPLGLVNFAYDLEDSCEGARIWGADPYDATSWEVGQALFQRWWFVFDRAVIDQSNKWRRLRGAAALQLQTGSVAEEVSDGS</sequence>
<dbReference type="InterPro" id="IPR001356">
    <property type="entry name" value="HD"/>
</dbReference>
<comment type="subcellular location">
    <subcellularLocation>
        <location evidence="5">Nucleus</location>
    </subcellularLocation>
</comment>
<keyword evidence="4" id="KW-0863">Zinc-finger</keyword>
<dbReference type="PROSITE" id="PS51253">
    <property type="entry name" value="HTH_CENPB"/>
    <property type="match status" value="1"/>
</dbReference>
<dbReference type="Pfam" id="PF11905">
    <property type="entry name" value="DUF3425"/>
    <property type="match status" value="1"/>
</dbReference>
<dbReference type="CDD" id="cd00086">
    <property type="entry name" value="homeodomain"/>
    <property type="match status" value="1"/>
</dbReference>
<evidence type="ECO:0000259" key="9">
    <source>
        <dbReference type="PROSITE" id="PS51253"/>
    </source>
</evidence>
<dbReference type="InterPro" id="IPR021833">
    <property type="entry name" value="DUF3425"/>
</dbReference>
<dbReference type="GO" id="GO:0008270">
    <property type="term" value="F:zinc ion binding"/>
    <property type="evidence" value="ECO:0007669"/>
    <property type="project" value="UniProtKB-KW"/>
</dbReference>
<evidence type="ECO:0000313" key="11">
    <source>
        <dbReference type="Proteomes" id="UP001243330"/>
    </source>
</evidence>
<dbReference type="PROSITE" id="PS50157">
    <property type="entry name" value="ZINC_FINGER_C2H2_2"/>
    <property type="match status" value="1"/>
</dbReference>
<evidence type="ECO:0000256" key="6">
    <source>
        <dbReference type="SAM" id="MobiDB-lite"/>
    </source>
</evidence>
<dbReference type="GO" id="GO:0003677">
    <property type="term" value="F:DNA binding"/>
    <property type="evidence" value="ECO:0007669"/>
    <property type="project" value="UniProtKB-UniRule"/>
</dbReference>
<evidence type="ECO:0000256" key="5">
    <source>
        <dbReference type="PROSITE-ProRule" id="PRU00108"/>
    </source>
</evidence>
<feature type="compositionally biased region" description="Low complexity" evidence="6">
    <location>
        <begin position="370"/>
        <end position="384"/>
    </location>
</feature>
<keyword evidence="2 5" id="KW-0371">Homeobox</keyword>
<dbReference type="EMBL" id="JAQOWY010000307">
    <property type="protein sequence ID" value="KAK1844538.1"/>
    <property type="molecule type" value="Genomic_DNA"/>
</dbReference>
<feature type="region of interest" description="Disordered" evidence="6">
    <location>
        <begin position="1238"/>
        <end position="1260"/>
    </location>
</feature>
<feature type="domain" description="Homeobox" evidence="7">
    <location>
        <begin position="215"/>
        <end position="278"/>
    </location>
</feature>
<keyword evidence="4" id="KW-0862">Zinc</keyword>
<feature type="compositionally biased region" description="Basic residues" evidence="6">
    <location>
        <begin position="405"/>
        <end position="415"/>
    </location>
</feature>
<feature type="compositionally biased region" description="Basic residues" evidence="6">
    <location>
        <begin position="1246"/>
        <end position="1256"/>
    </location>
</feature>
<dbReference type="SUPFAM" id="SSF46689">
    <property type="entry name" value="Homeodomain-like"/>
    <property type="match status" value="1"/>
</dbReference>
<dbReference type="PANTHER" id="PTHR38116">
    <property type="entry name" value="CHROMOSOME 7, WHOLE GENOME SHOTGUN SEQUENCE"/>
    <property type="match status" value="1"/>
</dbReference>
<evidence type="ECO:0000259" key="7">
    <source>
        <dbReference type="PROSITE" id="PS50071"/>
    </source>
</evidence>
<dbReference type="InterPro" id="IPR006600">
    <property type="entry name" value="HTH_CenpB_DNA-bd_dom"/>
</dbReference>
<protein>
    <submittedName>
        <fullName evidence="10">C2H2 type zinc finger domain-containing protein</fullName>
    </submittedName>
</protein>
<feature type="region of interest" description="Disordered" evidence="6">
    <location>
        <begin position="189"/>
        <end position="216"/>
    </location>
</feature>
<dbReference type="PANTHER" id="PTHR38116:SF9">
    <property type="entry name" value="BZIP DOMAIN-CONTAINING PROTEIN"/>
    <property type="match status" value="1"/>
</dbReference>
<dbReference type="GO" id="GO:0006355">
    <property type="term" value="P:regulation of DNA-templated transcription"/>
    <property type="evidence" value="ECO:0007669"/>
    <property type="project" value="InterPro"/>
</dbReference>
<dbReference type="PROSITE" id="PS00028">
    <property type="entry name" value="ZINC_FINGER_C2H2_1"/>
    <property type="match status" value="1"/>
</dbReference>
<dbReference type="InterPro" id="IPR013087">
    <property type="entry name" value="Znf_C2H2_type"/>
</dbReference>
<dbReference type="Proteomes" id="UP001243330">
    <property type="component" value="Unassembled WGS sequence"/>
</dbReference>
<keyword evidence="3 5" id="KW-0539">Nucleus</keyword>
<gene>
    <name evidence="10" type="ORF">CCHR01_12833</name>
</gene>
<keyword evidence="1 5" id="KW-0238">DNA-binding</keyword>
<dbReference type="PROSITE" id="PS50071">
    <property type="entry name" value="HOMEOBOX_2"/>
    <property type="match status" value="1"/>
</dbReference>
<evidence type="ECO:0000256" key="2">
    <source>
        <dbReference type="ARBA" id="ARBA00023155"/>
    </source>
</evidence>
<evidence type="ECO:0000259" key="8">
    <source>
        <dbReference type="PROSITE" id="PS50157"/>
    </source>
</evidence>
<keyword evidence="11" id="KW-1185">Reference proteome</keyword>
<accession>A0AAD9AAJ1</accession>
<dbReference type="SMART" id="SM00389">
    <property type="entry name" value="HOX"/>
    <property type="match status" value="1"/>
</dbReference>
<evidence type="ECO:0000256" key="1">
    <source>
        <dbReference type="ARBA" id="ARBA00023125"/>
    </source>
</evidence>
<feature type="compositionally biased region" description="Polar residues" evidence="6">
    <location>
        <begin position="254"/>
        <end position="268"/>
    </location>
</feature>
<feature type="region of interest" description="Disordered" evidence="6">
    <location>
        <begin position="239"/>
        <end position="328"/>
    </location>
</feature>
<dbReference type="GO" id="GO:0005634">
    <property type="term" value="C:nucleus"/>
    <property type="evidence" value="ECO:0007669"/>
    <property type="project" value="UniProtKB-SubCell"/>
</dbReference>
<name>A0AAD9AAJ1_9PEZI</name>
<evidence type="ECO:0000256" key="3">
    <source>
        <dbReference type="ARBA" id="ARBA00023242"/>
    </source>
</evidence>
<organism evidence="10 11">
    <name type="scientific">Colletotrichum chrysophilum</name>
    <dbReference type="NCBI Taxonomy" id="1836956"/>
    <lineage>
        <taxon>Eukaryota</taxon>
        <taxon>Fungi</taxon>
        <taxon>Dikarya</taxon>
        <taxon>Ascomycota</taxon>
        <taxon>Pezizomycotina</taxon>
        <taxon>Sordariomycetes</taxon>
        <taxon>Hypocreomycetidae</taxon>
        <taxon>Glomerellales</taxon>
        <taxon>Glomerellaceae</taxon>
        <taxon>Colletotrichum</taxon>
        <taxon>Colletotrichum gloeosporioides species complex</taxon>
    </lineage>
</organism>
<dbReference type="SMART" id="SM00355">
    <property type="entry name" value="ZnF_C2H2"/>
    <property type="match status" value="3"/>
</dbReference>
<feature type="region of interest" description="Disordered" evidence="6">
    <location>
        <begin position="1287"/>
        <end position="1308"/>
    </location>
</feature>
<feature type="domain" description="C2H2-type" evidence="8">
    <location>
        <begin position="432"/>
        <end position="460"/>
    </location>
</feature>
<feature type="compositionally biased region" description="Polar residues" evidence="6">
    <location>
        <begin position="279"/>
        <end position="292"/>
    </location>
</feature>
<feature type="DNA-binding region" description="Homeobox" evidence="5">
    <location>
        <begin position="217"/>
        <end position="279"/>
    </location>
</feature>
<dbReference type="InterPro" id="IPR008422">
    <property type="entry name" value="KN_HD"/>
</dbReference>
<dbReference type="Pfam" id="PF03221">
    <property type="entry name" value="HTH_Tnp_Tc5"/>
    <property type="match status" value="1"/>
</dbReference>
<comment type="caution">
    <text evidence="10">The sequence shown here is derived from an EMBL/GenBank/DDBJ whole genome shotgun (WGS) entry which is preliminary data.</text>
</comment>
<dbReference type="Gene3D" id="3.30.160.60">
    <property type="entry name" value="Classic Zinc Finger"/>
    <property type="match status" value="1"/>
</dbReference>
<feature type="region of interest" description="Disordered" evidence="6">
    <location>
        <begin position="400"/>
        <end position="424"/>
    </location>
</feature>
<feature type="compositionally biased region" description="Polar residues" evidence="6">
    <location>
        <begin position="189"/>
        <end position="204"/>
    </location>
</feature>
<feature type="compositionally biased region" description="Basic residues" evidence="6">
    <location>
        <begin position="1287"/>
        <end position="1296"/>
    </location>
</feature>
<dbReference type="Gene3D" id="1.10.10.60">
    <property type="entry name" value="Homeodomain-like"/>
    <property type="match status" value="1"/>
</dbReference>
<keyword evidence="4" id="KW-0479">Metal-binding</keyword>
<dbReference type="Pfam" id="PF05920">
    <property type="entry name" value="Homeobox_KN"/>
    <property type="match status" value="1"/>
</dbReference>
<proteinExistence type="predicted"/>
<feature type="region of interest" description="Disordered" evidence="6">
    <location>
        <begin position="361"/>
        <end position="384"/>
    </location>
</feature>